<dbReference type="PROSITE" id="PS50887">
    <property type="entry name" value="GGDEF"/>
    <property type="match status" value="1"/>
</dbReference>
<dbReference type="InterPro" id="IPR000160">
    <property type="entry name" value="GGDEF_dom"/>
</dbReference>
<keyword evidence="4" id="KW-0472">Membrane</keyword>
<dbReference type="EMBL" id="AHBZ03000025">
    <property type="protein sequence ID" value="KAF7767504.1"/>
    <property type="molecule type" value="Genomic_DNA"/>
</dbReference>
<dbReference type="InterPro" id="IPR050469">
    <property type="entry name" value="Diguanylate_Cyclase"/>
</dbReference>
<dbReference type="SMART" id="SM00267">
    <property type="entry name" value="GGDEF"/>
    <property type="match status" value="1"/>
</dbReference>
<dbReference type="EC" id="2.7.7.65" evidence="2"/>
<evidence type="ECO:0000256" key="2">
    <source>
        <dbReference type="ARBA" id="ARBA00012528"/>
    </source>
</evidence>
<dbReference type="InterPro" id="IPR029787">
    <property type="entry name" value="Nucleotide_cyclase"/>
</dbReference>
<feature type="transmembrane region" description="Helical" evidence="4">
    <location>
        <begin position="70"/>
        <end position="92"/>
    </location>
</feature>
<dbReference type="FunFam" id="3.30.70.270:FF:000001">
    <property type="entry name" value="Diguanylate cyclase domain protein"/>
    <property type="match status" value="1"/>
</dbReference>
<sequence>MQHPHSQPDIVEQVKLTLLKRVAWYCLGLHVLLLMVFWLLNITSLALLNIVSVIAWGAGIYLLNHEHRSLALRLFSIEVAIHAVSVCALLGMELGFQYYLWTVSCLLLLDNNMELKPAVAASTIMIILFAAMYIWFDDVTYNYAFANLLPYVHFTNVLVCGIPMIFTVSLIREVTMQQRQSLEQLAAKDPLTHMYNRRYALELITHAKYHCDENNETLCIVMADIDHFKQINDDYGHVQGDEVLKRVALMIEKYTRPVDICARWGGEEFLLVMPNCTPKTAMFRIEKLRSSITCEVFEHFDKHVTMSFGVALWPTSSNFDTVLQHADNALYSSKKNGRNQVTAASSLYEIPYSG</sequence>
<protein>
    <recommendedName>
        <fullName evidence="2">diguanylate cyclase</fullName>
        <ecNumber evidence="2">2.7.7.65</ecNumber>
    </recommendedName>
</protein>
<evidence type="ECO:0000256" key="3">
    <source>
        <dbReference type="ARBA" id="ARBA00034247"/>
    </source>
</evidence>
<reference evidence="6" key="1">
    <citation type="journal article" date="2012" name="J. Bacteriol.">
        <title>Genome sequences of type strains of seven species of the marine bacterium Pseudoalteromonas.</title>
        <authorList>
            <person name="Xie B.B."/>
            <person name="Shu Y.L."/>
            <person name="Qin Q.L."/>
            <person name="Rong J.C."/>
            <person name="Zhang X.Y."/>
            <person name="Chen X.L."/>
            <person name="Shi M."/>
            <person name="He H.L."/>
            <person name="Zhou B.C."/>
            <person name="Zhang Y.Z."/>
        </authorList>
    </citation>
    <scope>NUCLEOTIDE SEQUENCE</scope>
    <source>
        <strain evidence="6">DSM 8771</strain>
    </source>
</reference>
<comment type="catalytic activity">
    <reaction evidence="3">
        <text>2 GTP = 3',3'-c-di-GMP + 2 diphosphate</text>
        <dbReference type="Rhea" id="RHEA:24898"/>
        <dbReference type="ChEBI" id="CHEBI:33019"/>
        <dbReference type="ChEBI" id="CHEBI:37565"/>
        <dbReference type="ChEBI" id="CHEBI:58805"/>
        <dbReference type="EC" id="2.7.7.65"/>
    </reaction>
</comment>
<dbReference type="Gene3D" id="3.30.70.270">
    <property type="match status" value="1"/>
</dbReference>
<dbReference type="PANTHER" id="PTHR45138">
    <property type="entry name" value="REGULATORY COMPONENTS OF SENSORY TRANSDUCTION SYSTEM"/>
    <property type="match status" value="1"/>
</dbReference>
<name>A0AAD4AFX9_9GAMM</name>
<dbReference type="GO" id="GO:0052621">
    <property type="term" value="F:diguanylate cyclase activity"/>
    <property type="evidence" value="ECO:0007669"/>
    <property type="project" value="UniProtKB-EC"/>
</dbReference>
<feature type="transmembrane region" description="Helical" evidence="4">
    <location>
        <begin position="22"/>
        <end position="40"/>
    </location>
</feature>
<dbReference type="AlphaFoldDB" id="A0AAD4AFX9"/>
<dbReference type="NCBIfam" id="TIGR00254">
    <property type="entry name" value="GGDEF"/>
    <property type="match status" value="1"/>
</dbReference>
<accession>A0AAD4AFX9</accession>
<dbReference type="CDD" id="cd01949">
    <property type="entry name" value="GGDEF"/>
    <property type="match status" value="1"/>
</dbReference>
<feature type="transmembrane region" description="Helical" evidence="4">
    <location>
        <begin position="148"/>
        <end position="171"/>
    </location>
</feature>
<dbReference type="InterPro" id="IPR043128">
    <property type="entry name" value="Rev_trsase/Diguanyl_cyclase"/>
</dbReference>
<dbReference type="PANTHER" id="PTHR45138:SF9">
    <property type="entry name" value="DIGUANYLATE CYCLASE DGCM-RELATED"/>
    <property type="match status" value="1"/>
</dbReference>
<comment type="caution">
    <text evidence="6">The sequence shown here is derived from an EMBL/GenBank/DDBJ whole genome shotgun (WGS) entry which is preliminary data.</text>
</comment>
<evidence type="ECO:0000259" key="5">
    <source>
        <dbReference type="PROSITE" id="PS50887"/>
    </source>
</evidence>
<evidence type="ECO:0000313" key="7">
    <source>
        <dbReference type="Proteomes" id="UP000016487"/>
    </source>
</evidence>
<evidence type="ECO:0000313" key="6">
    <source>
        <dbReference type="EMBL" id="KAF7767504.1"/>
    </source>
</evidence>
<comment type="cofactor">
    <cofactor evidence="1">
        <name>Mg(2+)</name>
        <dbReference type="ChEBI" id="CHEBI:18420"/>
    </cofactor>
</comment>
<dbReference type="Pfam" id="PF00990">
    <property type="entry name" value="GGDEF"/>
    <property type="match status" value="1"/>
</dbReference>
<feature type="transmembrane region" description="Helical" evidence="4">
    <location>
        <begin position="118"/>
        <end position="136"/>
    </location>
</feature>
<evidence type="ECO:0000256" key="4">
    <source>
        <dbReference type="SAM" id="Phobius"/>
    </source>
</evidence>
<feature type="transmembrane region" description="Helical" evidence="4">
    <location>
        <begin position="46"/>
        <end position="63"/>
    </location>
</feature>
<organism evidence="6 7">
    <name type="scientific">Pseudoalteromonas citrea</name>
    <dbReference type="NCBI Taxonomy" id="43655"/>
    <lineage>
        <taxon>Bacteria</taxon>
        <taxon>Pseudomonadati</taxon>
        <taxon>Pseudomonadota</taxon>
        <taxon>Gammaproteobacteria</taxon>
        <taxon>Alteromonadales</taxon>
        <taxon>Pseudoalteromonadaceae</taxon>
        <taxon>Pseudoalteromonas</taxon>
    </lineage>
</organism>
<feature type="domain" description="GGDEF" evidence="5">
    <location>
        <begin position="216"/>
        <end position="346"/>
    </location>
</feature>
<reference evidence="6" key="2">
    <citation type="submission" date="2015-03" db="EMBL/GenBank/DDBJ databases">
        <title>Genome sequence of Pseudoalteromonas citrea.</title>
        <authorList>
            <person name="Xie B.-B."/>
            <person name="Rong J.-C."/>
            <person name="Qin Q.-L."/>
            <person name="Zhang Y.-Z."/>
        </authorList>
    </citation>
    <scope>NUCLEOTIDE SEQUENCE</scope>
    <source>
        <strain evidence="6">DSM 8771</strain>
    </source>
</reference>
<dbReference type="Proteomes" id="UP000016487">
    <property type="component" value="Unassembled WGS sequence"/>
</dbReference>
<proteinExistence type="predicted"/>
<dbReference type="RefSeq" id="WP_010367002.1">
    <property type="nucleotide sequence ID" value="NZ_AHBZ03000025.1"/>
</dbReference>
<keyword evidence="4" id="KW-1133">Transmembrane helix</keyword>
<dbReference type="SUPFAM" id="SSF55073">
    <property type="entry name" value="Nucleotide cyclase"/>
    <property type="match status" value="1"/>
</dbReference>
<keyword evidence="4" id="KW-0812">Transmembrane</keyword>
<gene>
    <name evidence="6" type="ORF">PCIT_a4405</name>
</gene>
<evidence type="ECO:0000256" key="1">
    <source>
        <dbReference type="ARBA" id="ARBA00001946"/>
    </source>
</evidence>